<evidence type="ECO:0008006" key="5">
    <source>
        <dbReference type="Google" id="ProtNLM"/>
    </source>
</evidence>
<dbReference type="Gene3D" id="3.30.1390.10">
    <property type="match status" value="1"/>
</dbReference>
<keyword evidence="1" id="KW-0175">Coiled coil</keyword>
<evidence type="ECO:0000313" key="3">
    <source>
        <dbReference type="EMBL" id="KAB2442051.1"/>
    </source>
</evidence>
<evidence type="ECO:0000256" key="1">
    <source>
        <dbReference type="SAM" id="Coils"/>
    </source>
</evidence>
<gene>
    <name evidence="3" type="ORF">F8163_16720</name>
</gene>
<dbReference type="RefSeq" id="WP_151626732.1">
    <property type="nucleotide sequence ID" value="NZ_WBPG01000023.1"/>
</dbReference>
<reference evidence="3 4" key="1">
    <citation type="submission" date="2019-10" db="EMBL/GenBank/DDBJ databases">
        <title>Bacillus from the desert of Cuatro Cinegas, Coahuila.</title>
        <authorList>
            <person name="Olmedo-Alvarez G."/>
            <person name="Saldana S."/>
            <person name="Barcelo D."/>
        </authorList>
    </citation>
    <scope>NUCLEOTIDE SEQUENCE [LARGE SCALE GENOMIC DNA]</scope>
    <source>
        <strain evidence="3 4">CH155b_5T</strain>
    </source>
</reference>
<feature type="coiled-coil region" evidence="1">
    <location>
        <begin position="18"/>
        <end position="77"/>
    </location>
</feature>
<keyword evidence="2" id="KW-1133">Transmembrane helix</keyword>
<proteinExistence type="predicted"/>
<dbReference type="AlphaFoldDB" id="A0A7V7S699"/>
<feature type="transmembrane region" description="Helical" evidence="2">
    <location>
        <begin position="6"/>
        <end position="24"/>
    </location>
</feature>
<evidence type="ECO:0000313" key="4">
    <source>
        <dbReference type="Proteomes" id="UP000470409"/>
    </source>
</evidence>
<dbReference type="InterPro" id="IPR014719">
    <property type="entry name" value="Ribosomal_bL12_C/ClpS-like"/>
</dbReference>
<comment type="caution">
    <text evidence="3">The sequence shown here is derived from an EMBL/GenBank/DDBJ whole genome shotgun (WGS) entry which is preliminary data.</text>
</comment>
<organism evidence="3 4">
    <name type="scientific">Bacillus luti</name>
    <dbReference type="NCBI Taxonomy" id="2026191"/>
    <lineage>
        <taxon>Bacteria</taxon>
        <taxon>Bacillati</taxon>
        <taxon>Bacillota</taxon>
        <taxon>Bacilli</taxon>
        <taxon>Bacillales</taxon>
        <taxon>Bacillaceae</taxon>
        <taxon>Bacillus</taxon>
        <taxon>Bacillus cereus group</taxon>
    </lineage>
</organism>
<dbReference type="EMBL" id="WBPG01000023">
    <property type="protein sequence ID" value="KAB2442051.1"/>
    <property type="molecule type" value="Genomic_DNA"/>
</dbReference>
<sequence length="98" mass="11699">MEFWMIIPIAIFGFIYIVEKLNRIEKKNDARLKRMEDKLKLITKEMGIVEREPEINKAEINKELRQLMEEGKKVKAVKRVREAFGFSLLEAKQYVDKL</sequence>
<evidence type="ECO:0000256" key="2">
    <source>
        <dbReference type="SAM" id="Phobius"/>
    </source>
</evidence>
<accession>A0A7V7S699</accession>
<dbReference type="NCBIfam" id="NF005269">
    <property type="entry name" value="PRK06771.1"/>
    <property type="match status" value="1"/>
</dbReference>
<dbReference type="Proteomes" id="UP000470409">
    <property type="component" value="Unassembled WGS sequence"/>
</dbReference>
<name>A0A7V7S699_9BACI</name>
<keyword evidence="2" id="KW-0812">Transmembrane</keyword>
<protein>
    <recommendedName>
        <fullName evidence="5">Ribosomal protein L7/L12 C-terminal domain-containing protein</fullName>
    </recommendedName>
</protein>
<keyword evidence="2" id="KW-0472">Membrane</keyword>